<accession>B0FDW8</accession>
<dbReference type="KEGG" id="vg:5850507"/>
<organism evidence="3 4">
    <name type="scientific">Orgyia leucostigma nucleopolyhedrovirus</name>
    <dbReference type="NCBI Taxonomy" id="490711"/>
    <lineage>
        <taxon>Viruses</taxon>
        <taxon>Viruses incertae sedis</taxon>
        <taxon>Naldaviricetes</taxon>
        <taxon>Lefavirales</taxon>
        <taxon>Baculoviridae</taxon>
        <taxon>Alphabaculovirus</taxon>
        <taxon>Alphabaculovirus orleucostigmae</taxon>
    </lineage>
</organism>
<dbReference type="GeneID" id="5850507"/>
<dbReference type="InterPro" id="IPR022549">
    <property type="entry name" value="DUF3627"/>
</dbReference>
<evidence type="ECO:0000256" key="1">
    <source>
        <dbReference type="SAM" id="Coils"/>
    </source>
</evidence>
<dbReference type="RefSeq" id="YP_001651010.1">
    <property type="nucleotide sequence ID" value="NC_010276.1"/>
</dbReference>
<proteinExistence type="predicted"/>
<keyword evidence="1" id="KW-0175">Coiled coil</keyword>
<reference evidence="3 4" key="1">
    <citation type="submission" date="2007-11" db="EMBL/GenBank/DDBJ databases">
        <title>Sequence and organization of Orgyia leucostigma nucleopolyhedrovirus genome.</title>
        <authorList>
            <person name="Eveleigh R.J.M."/>
            <person name="Lapointe R."/>
            <person name="Graham R.I."/>
            <person name="Lauzon H.A.M."/>
            <person name="Pavlik L."/>
            <person name="Arif B.M."/>
            <person name="Lucarotti C.J."/>
        </authorList>
    </citation>
    <scope>NUCLEOTIDE SEQUENCE [LARGE SCALE GENOMIC DNA]</scope>
    <source>
        <strain evidence="3">CFS-77</strain>
    </source>
</reference>
<dbReference type="InterPro" id="IPR003497">
    <property type="entry name" value="BRO_N_domain"/>
</dbReference>
<evidence type="ECO:0000313" key="3">
    <source>
        <dbReference type="EMBL" id="ABY65826.1"/>
    </source>
</evidence>
<name>B0FDW8_9ABAC</name>
<dbReference type="Pfam" id="PF12299">
    <property type="entry name" value="DUF3627"/>
    <property type="match status" value="1"/>
</dbReference>
<dbReference type="PANTHER" id="PTHR36180:SF2">
    <property type="entry name" value="BRO FAMILY PROTEIN"/>
    <property type="match status" value="1"/>
</dbReference>
<dbReference type="PANTHER" id="PTHR36180">
    <property type="entry name" value="DNA-BINDING PROTEIN-RELATED-RELATED"/>
    <property type="match status" value="1"/>
</dbReference>
<evidence type="ECO:0000313" key="4">
    <source>
        <dbReference type="Proteomes" id="UP000203316"/>
    </source>
</evidence>
<dbReference type="PROSITE" id="PS51750">
    <property type="entry name" value="BRO_N"/>
    <property type="match status" value="1"/>
</dbReference>
<keyword evidence="4" id="KW-1185">Reference proteome</keyword>
<dbReference type="SMART" id="SM01040">
    <property type="entry name" value="Bro-N"/>
    <property type="match status" value="1"/>
</dbReference>
<dbReference type="EMBL" id="EU309041">
    <property type="protein sequence ID" value="ABY65826.1"/>
    <property type="molecule type" value="Genomic_DNA"/>
</dbReference>
<dbReference type="Proteomes" id="UP000203316">
    <property type="component" value="Segment"/>
</dbReference>
<feature type="domain" description="Bro-N" evidence="2">
    <location>
        <begin position="5"/>
        <end position="121"/>
    </location>
</feature>
<protein>
    <submittedName>
        <fullName evidence="3">Baculovirus repeated ORF e</fullName>
    </submittedName>
</protein>
<evidence type="ECO:0000259" key="2">
    <source>
        <dbReference type="PROSITE" id="PS51750"/>
    </source>
</evidence>
<feature type="coiled-coil region" evidence="1">
    <location>
        <begin position="156"/>
        <end position="232"/>
    </location>
</feature>
<sequence>MSVCKIEFVDNKTVEVYTIDKDGVTWMVANPFAEALGYHNCANAIAKFVSRNNQKIYEEIKPPRIEEDDSSVQLIRNFKYNTKFINRAGVFELINSSEMPAAKRFKSWNNNDLLPTLCQEGEYNMVKDAPNDIVEGMNAVHVATNEGEEAPWMKDLNDLKKIINQKDKMINNINQENKNLTIALTESNNKIINMNQNLIIANKGLLQAVEMINEARKETAQLANRMVDMSQDVIAKPSNPQLLHALAVCSMGGDQYAFLRPQRKSLKRSLDRLSIQDKDIVFKSDYVPNAVNVLNKVKENLPKEKYMARNNKITLLEDLTKEDLVEAINSSLCQRQVAKIANTIDINI</sequence>
<dbReference type="OrthoDB" id="8240at10239"/>
<dbReference type="Pfam" id="PF02498">
    <property type="entry name" value="Bro-N"/>
    <property type="match status" value="1"/>
</dbReference>